<dbReference type="OrthoDB" id="9786493at2"/>
<dbReference type="InterPro" id="IPR024002">
    <property type="entry name" value="For/NO2_transpt_CS"/>
</dbReference>
<keyword evidence="4 6" id="KW-0472">Membrane</keyword>
<dbReference type="Gene3D" id="1.20.1080.10">
    <property type="entry name" value="Glycerol uptake facilitator protein"/>
    <property type="match status" value="1"/>
</dbReference>
<evidence type="ECO:0000256" key="5">
    <source>
        <dbReference type="ARBA" id="ARBA00049660"/>
    </source>
</evidence>
<gene>
    <name evidence="7" type="ORF">BA724_02545</name>
</gene>
<dbReference type="GO" id="GO:0005886">
    <property type="term" value="C:plasma membrane"/>
    <property type="evidence" value="ECO:0007669"/>
    <property type="project" value="TreeGrafter"/>
</dbReference>
<dbReference type="PANTHER" id="PTHR30520:SF8">
    <property type="entry name" value="NITRITE TRANSPORTER NIRC"/>
    <property type="match status" value="1"/>
</dbReference>
<evidence type="ECO:0000256" key="4">
    <source>
        <dbReference type="ARBA" id="ARBA00023136"/>
    </source>
</evidence>
<dbReference type="RefSeq" id="WP_069937701.1">
    <property type="nucleotide sequence ID" value="NZ_MAMP01000012.1"/>
</dbReference>
<feature type="transmembrane region" description="Helical" evidence="6">
    <location>
        <begin position="233"/>
        <end position="252"/>
    </location>
</feature>
<feature type="transmembrane region" description="Helical" evidence="6">
    <location>
        <begin position="61"/>
        <end position="84"/>
    </location>
</feature>
<evidence type="ECO:0000313" key="8">
    <source>
        <dbReference type="Proteomes" id="UP000095658"/>
    </source>
</evidence>
<name>A0A1E7DRK2_9BACI</name>
<feature type="transmembrane region" description="Helical" evidence="6">
    <location>
        <begin position="27"/>
        <end position="49"/>
    </location>
</feature>
<sequence length="275" mass="30084">MNKEAYEEINTWAVKKSAILKNNPMQYIIKAMLASFFIGFAIMLSFKLAEPFFDAGSPATALMLGAFFGIALVLIIYGSAELFTGNTMYFTMSTISGKTTWKDSLAVLAVCYTGNLLGAVFFALFIGVAGIYNDPANSQYLMDVVSHKMHCPASELFFKAILCNWIVCLAVWIPMQMKGDMAKIVTMLLFVMTFVVAGFEHSIANMVLFSLALAVPHPEVISVANAVHNLLPVTIGNIIGGSVFVGMVYMYLAKPADKPAPEEAKERISIKLLKK</sequence>
<dbReference type="PROSITE" id="PS01006">
    <property type="entry name" value="FORMATE_NITRITE_TP_2"/>
    <property type="match status" value="1"/>
</dbReference>
<dbReference type="STRING" id="1714016.BA724_02545"/>
<feature type="transmembrane region" description="Helical" evidence="6">
    <location>
        <begin position="156"/>
        <end position="175"/>
    </location>
</feature>
<comment type="subcellular location">
    <subcellularLocation>
        <location evidence="1">Membrane</location>
        <topology evidence="1">Multi-pass membrane protein</topology>
    </subcellularLocation>
</comment>
<dbReference type="Proteomes" id="UP000095658">
    <property type="component" value="Unassembled WGS sequence"/>
</dbReference>
<proteinExistence type="inferred from homology"/>
<feature type="transmembrane region" description="Helical" evidence="6">
    <location>
        <begin position="187"/>
        <end position="213"/>
    </location>
</feature>
<evidence type="ECO:0000256" key="3">
    <source>
        <dbReference type="ARBA" id="ARBA00022989"/>
    </source>
</evidence>
<reference evidence="7 8" key="1">
    <citation type="submission" date="2016-06" db="EMBL/GenBank/DDBJ databases">
        <title>Domibacillus iocasae genome sequencing.</title>
        <authorList>
            <person name="Verma A."/>
            <person name="Pal Y."/>
            <person name="Ojha A.K."/>
            <person name="Krishnamurthi S."/>
        </authorList>
    </citation>
    <scope>NUCLEOTIDE SEQUENCE [LARGE SCALE GENOMIC DNA]</scope>
    <source>
        <strain evidence="7 8">DSM 29979</strain>
    </source>
</reference>
<protein>
    <submittedName>
        <fullName evidence="7">Transporter</fullName>
    </submittedName>
</protein>
<feature type="transmembrane region" description="Helical" evidence="6">
    <location>
        <begin position="105"/>
        <end position="132"/>
    </location>
</feature>
<keyword evidence="8" id="KW-1185">Reference proteome</keyword>
<evidence type="ECO:0000256" key="1">
    <source>
        <dbReference type="ARBA" id="ARBA00004141"/>
    </source>
</evidence>
<dbReference type="InterPro" id="IPR000292">
    <property type="entry name" value="For/NO2_transpt"/>
</dbReference>
<keyword evidence="3 6" id="KW-1133">Transmembrane helix</keyword>
<organism evidence="7 8">
    <name type="scientific">Domibacillus iocasae</name>
    <dbReference type="NCBI Taxonomy" id="1714016"/>
    <lineage>
        <taxon>Bacteria</taxon>
        <taxon>Bacillati</taxon>
        <taxon>Bacillota</taxon>
        <taxon>Bacilli</taxon>
        <taxon>Bacillales</taxon>
        <taxon>Bacillaceae</taxon>
        <taxon>Domibacillus</taxon>
    </lineage>
</organism>
<comment type="similarity">
    <text evidence="5">Belongs to the FNT transporter (TC 1.A.16) family.</text>
</comment>
<dbReference type="AlphaFoldDB" id="A0A1E7DRK2"/>
<dbReference type="GO" id="GO:0015499">
    <property type="term" value="F:formate transmembrane transporter activity"/>
    <property type="evidence" value="ECO:0007669"/>
    <property type="project" value="TreeGrafter"/>
</dbReference>
<accession>A0A1E7DRK2</accession>
<dbReference type="EMBL" id="MAMP01000012">
    <property type="protein sequence ID" value="OES45704.1"/>
    <property type="molecule type" value="Genomic_DNA"/>
</dbReference>
<dbReference type="InterPro" id="IPR023271">
    <property type="entry name" value="Aquaporin-like"/>
</dbReference>
<keyword evidence="2 6" id="KW-0812">Transmembrane</keyword>
<comment type="caution">
    <text evidence="7">The sequence shown here is derived from an EMBL/GenBank/DDBJ whole genome shotgun (WGS) entry which is preliminary data.</text>
</comment>
<evidence type="ECO:0000256" key="6">
    <source>
        <dbReference type="SAM" id="Phobius"/>
    </source>
</evidence>
<dbReference type="Pfam" id="PF01226">
    <property type="entry name" value="Form_Nir_trans"/>
    <property type="match status" value="1"/>
</dbReference>
<evidence type="ECO:0000313" key="7">
    <source>
        <dbReference type="EMBL" id="OES45704.1"/>
    </source>
</evidence>
<dbReference type="PANTHER" id="PTHR30520">
    <property type="entry name" value="FORMATE TRANSPORTER-RELATED"/>
    <property type="match status" value="1"/>
</dbReference>
<evidence type="ECO:0000256" key="2">
    <source>
        <dbReference type="ARBA" id="ARBA00022692"/>
    </source>
</evidence>